<dbReference type="Pfam" id="PF00512">
    <property type="entry name" value="HisKA"/>
    <property type="match status" value="1"/>
</dbReference>
<dbReference type="PANTHER" id="PTHR43711">
    <property type="entry name" value="TWO-COMPONENT HISTIDINE KINASE"/>
    <property type="match status" value="1"/>
</dbReference>
<dbReference type="InterPro" id="IPR050736">
    <property type="entry name" value="Sensor_HK_Regulatory"/>
</dbReference>
<evidence type="ECO:0000256" key="4">
    <source>
        <dbReference type="ARBA" id="ARBA00022553"/>
    </source>
</evidence>
<dbReference type="SMART" id="SM00304">
    <property type="entry name" value="HAMP"/>
    <property type="match status" value="1"/>
</dbReference>
<evidence type="ECO:0000256" key="7">
    <source>
        <dbReference type="ARBA" id="ARBA00023012"/>
    </source>
</evidence>
<dbReference type="FunFam" id="1.10.287.130:FF:000001">
    <property type="entry name" value="Two-component sensor histidine kinase"/>
    <property type="match status" value="1"/>
</dbReference>
<dbReference type="InterPro" id="IPR005467">
    <property type="entry name" value="His_kinase_dom"/>
</dbReference>
<evidence type="ECO:0000256" key="2">
    <source>
        <dbReference type="ARBA" id="ARBA00004370"/>
    </source>
</evidence>
<gene>
    <name evidence="12" type="ORF">H9710_08610</name>
</gene>
<evidence type="ECO:0000256" key="9">
    <source>
        <dbReference type="SAM" id="Phobius"/>
    </source>
</evidence>
<dbReference type="SMART" id="SM00388">
    <property type="entry name" value="HisKA"/>
    <property type="match status" value="1"/>
</dbReference>
<dbReference type="SMART" id="SM00387">
    <property type="entry name" value="HATPase_c"/>
    <property type="match status" value="1"/>
</dbReference>
<evidence type="ECO:0000313" key="13">
    <source>
        <dbReference type="Proteomes" id="UP000826793"/>
    </source>
</evidence>
<dbReference type="PRINTS" id="PR00344">
    <property type="entry name" value="BCTRLSENSOR"/>
</dbReference>
<dbReference type="Gene3D" id="6.10.340.10">
    <property type="match status" value="1"/>
</dbReference>
<dbReference type="InterPro" id="IPR036097">
    <property type="entry name" value="HisK_dim/P_sf"/>
</dbReference>
<dbReference type="GO" id="GO:0016020">
    <property type="term" value="C:membrane"/>
    <property type="evidence" value="ECO:0007669"/>
    <property type="project" value="UniProtKB-SubCell"/>
</dbReference>
<keyword evidence="4" id="KW-0597">Phosphoprotein</keyword>
<keyword evidence="9" id="KW-1133">Transmembrane helix</keyword>
<reference evidence="12" key="1">
    <citation type="journal article" date="2021" name="PeerJ">
        <title>Extensive microbial diversity within the chicken gut microbiome revealed by metagenomics and culture.</title>
        <authorList>
            <person name="Gilroy R."/>
            <person name="Ravi A."/>
            <person name="Getino M."/>
            <person name="Pursley I."/>
            <person name="Horton D.L."/>
            <person name="Alikhan N.F."/>
            <person name="Baker D."/>
            <person name="Gharbi K."/>
            <person name="Hall N."/>
            <person name="Watson M."/>
            <person name="Adriaenssens E.M."/>
            <person name="Foster-Nyarko E."/>
            <person name="Jarju S."/>
            <person name="Secka A."/>
            <person name="Antonio M."/>
            <person name="Oren A."/>
            <person name="Chaudhuri R.R."/>
            <person name="La Ragione R."/>
            <person name="Hildebrand F."/>
            <person name="Pallen M.J."/>
        </authorList>
    </citation>
    <scope>NUCLEOTIDE SEQUENCE</scope>
    <source>
        <strain evidence="12">CHK185-1770</strain>
    </source>
</reference>
<keyword evidence="6 12" id="KW-0418">Kinase</keyword>
<dbReference type="EMBL" id="DWXG01000071">
    <property type="protein sequence ID" value="HJB98624.1"/>
    <property type="molecule type" value="Genomic_DNA"/>
</dbReference>
<dbReference type="PROSITE" id="PS50109">
    <property type="entry name" value="HIS_KIN"/>
    <property type="match status" value="1"/>
</dbReference>
<dbReference type="PANTHER" id="PTHR43711:SF1">
    <property type="entry name" value="HISTIDINE KINASE 1"/>
    <property type="match status" value="1"/>
</dbReference>
<dbReference type="Proteomes" id="UP000826793">
    <property type="component" value="Unassembled WGS sequence"/>
</dbReference>
<keyword evidence="7" id="KW-0902">Two-component regulatory system</keyword>
<dbReference type="SUPFAM" id="SSF47384">
    <property type="entry name" value="Homodimeric domain of signal transducing histidine kinase"/>
    <property type="match status" value="1"/>
</dbReference>
<organism evidence="12 13">
    <name type="scientific">Candidatus Acutalibacter pullicola</name>
    <dbReference type="NCBI Taxonomy" id="2838417"/>
    <lineage>
        <taxon>Bacteria</taxon>
        <taxon>Bacillati</taxon>
        <taxon>Bacillota</taxon>
        <taxon>Clostridia</taxon>
        <taxon>Eubacteriales</taxon>
        <taxon>Acutalibacteraceae</taxon>
        <taxon>Acutalibacter</taxon>
    </lineage>
</organism>
<dbReference type="Gene3D" id="3.30.565.10">
    <property type="entry name" value="Histidine kinase-like ATPase, C-terminal domain"/>
    <property type="match status" value="1"/>
</dbReference>
<dbReference type="SUPFAM" id="SSF55874">
    <property type="entry name" value="ATPase domain of HSP90 chaperone/DNA topoisomerase II/histidine kinase"/>
    <property type="match status" value="1"/>
</dbReference>
<dbReference type="CDD" id="cd00082">
    <property type="entry name" value="HisKA"/>
    <property type="match status" value="1"/>
</dbReference>
<dbReference type="GO" id="GO:0000155">
    <property type="term" value="F:phosphorelay sensor kinase activity"/>
    <property type="evidence" value="ECO:0007669"/>
    <property type="project" value="InterPro"/>
</dbReference>
<reference evidence="12" key="2">
    <citation type="submission" date="2021-04" db="EMBL/GenBank/DDBJ databases">
        <authorList>
            <person name="Gilroy R."/>
        </authorList>
    </citation>
    <scope>NUCLEOTIDE SEQUENCE</scope>
    <source>
        <strain evidence="12">CHK185-1770</strain>
    </source>
</reference>
<dbReference type="InterPro" id="IPR003660">
    <property type="entry name" value="HAMP_dom"/>
</dbReference>
<proteinExistence type="predicted"/>
<evidence type="ECO:0000256" key="3">
    <source>
        <dbReference type="ARBA" id="ARBA00012438"/>
    </source>
</evidence>
<dbReference type="CDD" id="cd00075">
    <property type="entry name" value="HATPase"/>
    <property type="match status" value="1"/>
</dbReference>
<comment type="catalytic activity">
    <reaction evidence="1">
        <text>ATP + protein L-histidine = ADP + protein N-phospho-L-histidine.</text>
        <dbReference type="EC" id="2.7.13.3"/>
    </reaction>
</comment>
<comment type="subcellular location">
    <subcellularLocation>
        <location evidence="2">Membrane</location>
    </subcellularLocation>
</comment>
<dbReference type="Pfam" id="PF02518">
    <property type="entry name" value="HATPase_c"/>
    <property type="match status" value="1"/>
</dbReference>
<keyword evidence="9" id="KW-0812">Transmembrane</keyword>
<feature type="domain" description="Histidine kinase" evidence="10">
    <location>
        <begin position="260"/>
        <end position="471"/>
    </location>
</feature>
<dbReference type="InterPro" id="IPR036890">
    <property type="entry name" value="HATPase_C_sf"/>
</dbReference>
<dbReference type="InterPro" id="IPR003594">
    <property type="entry name" value="HATPase_dom"/>
</dbReference>
<evidence type="ECO:0000256" key="5">
    <source>
        <dbReference type="ARBA" id="ARBA00022679"/>
    </source>
</evidence>
<dbReference type="InterPro" id="IPR003661">
    <property type="entry name" value="HisK_dim/P_dom"/>
</dbReference>
<evidence type="ECO:0000256" key="8">
    <source>
        <dbReference type="ARBA" id="ARBA00023136"/>
    </source>
</evidence>
<name>A0A9D2SFK4_9FIRM</name>
<evidence type="ECO:0000256" key="6">
    <source>
        <dbReference type="ARBA" id="ARBA00022777"/>
    </source>
</evidence>
<dbReference type="AlphaFoldDB" id="A0A9D2SFK4"/>
<feature type="transmembrane region" description="Helical" evidence="9">
    <location>
        <begin position="12"/>
        <end position="33"/>
    </location>
</feature>
<dbReference type="EC" id="2.7.13.3" evidence="3"/>
<comment type="caution">
    <text evidence="12">The sequence shown here is derived from an EMBL/GenBank/DDBJ whole genome shotgun (WGS) entry which is preliminary data.</text>
</comment>
<dbReference type="CDD" id="cd06225">
    <property type="entry name" value="HAMP"/>
    <property type="match status" value="1"/>
</dbReference>
<dbReference type="Pfam" id="PF00672">
    <property type="entry name" value="HAMP"/>
    <property type="match status" value="1"/>
</dbReference>
<evidence type="ECO:0000256" key="1">
    <source>
        <dbReference type="ARBA" id="ARBA00000085"/>
    </source>
</evidence>
<feature type="domain" description="HAMP" evidence="11">
    <location>
        <begin position="200"/>
        <end position="252"/>
    </location>
</feature>
<accession>A0A9D2SFK4</accession>
<dbReference type="FunFam" id="3.30.565.10:FF:000006">
    <property type="entry name" value="Sensor histidine kinase WalK"/>
    <property type="match status" value="1"/>
</dbReference>
<dbReference type="PROSITE" id="PS50885">
    <property type="entry name" value="HAMP"/>
    <property type="match status" value="1"/>
</dbReference>
<evidence type="ECO:0000259" key="10">
    <source>
        <dbReference type="PROSITE" id="PS50109"/>
    </source>
</evidence>
<sequence>MKKSRRRPLGIWAQILVGFGIFIVVVWALLWLFQIVLLEPFYRTVKTAEVKSTAEAVEHRLEDESLDEEVRQLCYNTGINILVTDELGRTYSGWRASQKESLLNNMTRLSLAELFNDVNLDGGQRLAVYRSPFVNQDGSQNQVILYVRISRTPSGLNRMVLLESEITPVDSIRETLLVQVGVLTVVMALLGTGLALLIARKISRPIAAINEGAKELARGDYAIRFGEHGAREVRELAQTLNYAAGELSKVEGLRRDLLANVSHDLRTPLTMIKGYGEVMRDLPGENTPENVQIIIDEAERLTSLVNDLLDLSKLESGVVPLEKASFNLTESIRLILHRYDKLADYSFPFAYEEDVWVNADELKISQVVYNLVNNAITYSGADKTITLRQTLREGKVRVSVTDTGEGIPPDKLQDIWERYYKVDKEHKRAQMGSGLGLSIVKNILDMHGGAYGVESQLGQGSTFWFELPLSPSPGEDSLTPVK</sequence>
<dbReference type="Gene3D" id="1.10.287.130">
    <property type="match status" value="1"/>
</dbReference>
<feature type="transmembrane region" description="Helical" evidence="9">
    <location>
        <begin position="176"/>
        <end position="199"/>
    </location>
</feature>
<dbReference type="SUPFAM" id="SSF158472">
    <property type="entry name" value="HAMP domain-like"/>
    <property type="match status" value="1"/>
</dbReference>
<evidence type="ECO:0000259" key="11">
    <source>
        <dbReference type="PROSITE" id="PS50885"/>
    </source>
</evidence>
<keyword evidence="8 9" id="KW-0472">Membrane</keyword>
<protein>
    <recommendedName>
        <fullName evidence="3">histidine kinase</fullName>
        <ecNumber evidence="3">2.7.13.3</ecNumber>
    </recommendedName>
</protein>
<evidence type="ECO:0000313" key="12">
    <source>
        <dbReference type="EMBL" id="HJB98624.1"/>
    </source>
</evidence>
<keyword evidence="5" id="KW-0808">Transferase</keyword>
<dbReference type="InterPro" id="IPR004358">
    <property type="entry name" value="Sig_transdc_His_kin-like_C"/>
</dbReference>